<dbReference type="InterPro" id="IPR036188">
    <property type="entry name" value="FAD/NAD-bd_sf"/>
</dbReference>
<dbReference type="GO" id="GO:0050660">
    <property type="term" value="F:flavin adenine dinucleotide binding"/>
    <property type="evidence" value="ECO:0007669"/>
    <property type="project" value="InterPro"/>
</dbReference>
<keyword evidence="3" id="KW-0274">FAD</keyword>
<reference evidence="6" key="1">
    <citation type="journal article" date="2015" name="J. Biotechnol.">
        <title>The structure of the Cyberlindnera jadinii genome and its relation to Candida utilis analyzed by the occurrence of single nucleotide polymorphisms.</title>
        <authorList>
            <person name="Rupp O."/>
            <person name="Brinkrolf K."/>
            <person name="Buerth C."/>
            <person name="Kunigo M."/>
            <person name="Schneider J."/>
            <person name="Jaenicke S."/>
            <person name="Goesmann A."/>
            <person name="Puehler A."/>
            <person name="Jaeger K.-E."/>
            <person name="Ernst J.F."/>
        </authorList>
    </citation>
    <scope>NUCLEOTIDE SEQUENCE [LARGE SCALE GENOMIC DNA]</scope>
    <source>
        <strain evidence="6">ATCC 18201 / CBS 1600 / BCRC 20928 / JCM 3617 / NBRC 0987 / NRRL Y-1542</strain>
    </source>
</reference>
<protein>
    <submittedName>
        <fullName evidence="5">FMO6 protein</fullName>
    </submittedName>
</protein>
<comment type="similarity">
    <text evidence="1">Belongs to the FMO family.</text>
</comment>
<gene>
    <name evidence="5" type="primary">FMO6</name>
    <name evidence="5" type="ORF">BN1211_2740</name>
</gene>
<dbReference type="GO" id="GO:0004499">
    <property type="term" value="F:N,N-dimethylaniline monooxygenase activity"/>
    <property type="evidence" value="ECO:0007669"/>
    <property type="project" value="InterPro"/>
</dbReference>
<keyword evidence="2" id="KW-0285">Flavoprotein</keyword>
<dbReference type="InterPro" id="IPR020946">
    <property type="entry name" value="Flavin_mOase-like"/>
</dbReference>
<evidence type="ECO:0000313" key="5">
    <source>
        <dbReference type="EMBL" id="CEP22382.1"/>
    </source>
</evidence>
<dbReference type="SUPFAM" id="SSF51905">
    <property type="entry name" value="FAD/NAD(P)-binding domain"/>
    <property type="match status" value="2"/>
</dbReference>
<organism evidence="5 6">
    <name type="scientific">Cyberlindnera jadinii (strain ATCC 18201 / CBS 1600 / BCRC 20928 / JCM 3617 / NBRC 0987 / NRRL Y-1542)</name>
    <name type="common">Torula yeast</name>
    <name type="synonym">Candida utilis</name>
    <dbReference type="NCBI Taxonomy" id="983966"/>
    <lineage>
        <taxon>Eukaryota</taxon>
        <taxon>Fungi</taxon>
        <taxon>Dikarya</taxon>
        <taxon>Ascomycota</taxon>
        <taxon>Saccharomycotina</taxon>
        <taxon>Saccharomycetes</taxon>
        <taxon>Phaffomycetales</taxon>
        <taxon>Phaffomycetaceae</taxon>
        <taxon>Cyberlindnera</taxon>
    </lineage>
</organism>
<dbReference type="GO" id="GO:0050661">
    <property type="term" value="F:NADP binding"/>
    <property type="evidence" value="ECO:0007669"/>
    <property type="project" value="InterPro"/>
</dbReference>
<dbReference type="AlphaFoldDB" id="A0A0H5C3U0"/>
<evidence type="ECO:0000256" key="4">
    <source>
        <dbReference type="ARBA" id="ARBA00023002"/>
    </source>
</evidence>
<name>A0A0H5C3U0_CYBJN</name>
<accession>A0A0H5C3U0</accession>
<dbReference type="InterPro" id="IPR050346">
    <property type="entry name" value="FMO-like"/>
</dbReference>
<dbReference type="PANTHER" id="PTHR23023">
    <property type="entry name" value="DIMETHYLANILINE MONOOXYGENASE"/>
    <property type="match status" value="1"/>
</dbReference>
<dbReference type="PRINTS" id="PR00469">
    <property type="entry name" value="PNDRDTASEII"/>
</dbReference>
<dbReference type="Gene3D" id="3.50.50.60">
    <property type="entry name" value="FAD/NAD(P)-binding domain"/>
    <property type="match status" value="2"/>
</dbReference>
<sequence length="520" mass="59492">MDTIEDIAIIGAGGVAGLTVLRELALIDECGRTYVDCENACPDTRRFNIIGFEQKHELGGTWFTDDYQLDPPMPSQHVLNTEQYDSVKVIRGEHTYAPSDEQLENTSINNQISTKTDPSYCNWSRCAIWPGLYTNVPEIYMRHSTSERSDEPLNGLGPFLTHEQVRQRLLEFARTEHLDEHIRFNTEVYNVKKAGSKWTLTLRVSNPHNDGGDLWYQQCFDAVILAQGSYSIPFIPHYPGLSEYVSKFPGSVLHSKSYRDPLSFKDKRVLIVGGNISAIDIGQYLDQVAKEVLISRNLSHELYLSTHMTRCTNSFKNIQSISRFIPQTKQIELTDGTILEDIDAVIFATGYHIELPFLEEGILEYSTPARCRFPSSNSRVKGLYQHVFNIEDPTIAMVGKVVAPPLFRTLESQAAAIAGVWTGQRKLPLKQEQYAWERRRLETVRESMFHKYGVLNLKEDYFNPMRKLHIPARSDPLKDGILQSTEEYDVALDEFERLFFEFKSGKRQYNYDFNAGSNNL</sequence>
<proteinExistence type="inferred from homology"/>
<evidence type="ECO:0000256" key="2">
    <source>
        <dbReference type="ARBA" id="ARBA00022630"/>
    </source>
</evidence>
<evidence type="ECO:0000256" key="3">
    <source>
        <dbReference type="ARBA" id="ARBA00022827"/>
    </source>
</evidence>
<evidence type="ECO:0000256" key="1">
    <source>
        <dbReference type="ARBA" id="ARBA00009183"/>
    </source>
</evidence>
<dbReference type="Pfam" id="PF00743">
    <property type="entry name" value="FMO-like"/>
    <property type="match status" value="2"/>
</dbReference>
<evidence type="ECO:0000313" key="6">
    <source>
        <dbReference type="Proteomes" id="UP000038830"/>
    </source>
</evidence>
<dbReference type="Proteomes" id="UP000038830">
    <property type="component" value="Unassembled WGS sequence"/>
</dbReference>
<keyword evidence="4" id="KW-0560">Oxidoreductase</keyword>
<dbReference type="EMBL" id="CDQK01000003">
    <property type="protein sequence ID" value="CEP22382.1"/>
    <property type="molecule type" value="Genomic_DNA"/>
</dbReference>